<reference evidence="3" key="1">
    <citation type="journal article" date="2019" name="Int. J. Syst. Evol. Microbiol.">
        <title>The Global Catalogue of Microorganisms (GCM) 10K type strain sequencing project: providing services to taxonomists for standard genome sequencing and annotation.</title>
        <authorList>
            <consortium name="The Broad Institute Genomics Platform"/>
            <consortium name="The Broad Institute Genome Sequencing Center for Infectious Disease"/>
            <person name="Wu L."/>
            <person name="Ma J."/>
        </authorList>
    </citation>
    <scope>NUCLEOTIDE SEQUENCE [LARGE SCALE GENOMIC DNA]</scope>
    <source>
        <strain evidence="3">KCTC 42182</strain>
    </source>
</reference>
<keyword evidence="3" id="KW-1185">Reference proteome</keyword>
<keyword evidence="1" id="KW-0812">Transmembrane</keyword>
<comment type="caution">
    <text evidence="2">The sequence shown here is derived from an EMBL/GenBank/DDBJ whole genome shotgun (WGS) entry which is preliminary data.</text>
</comment>
<dbReference type="RefSeq" id="WP_379725801.1">
    <property type="nucleotide sequence ID" value="NZ_JBHRYJ010000002.1"/>
</dbReference>
<accession>A0ABV7VER9</accession>
<evidence type="ECO:0000313" key="3">
    <source>
        <dbReference type="Proteomes" id="UP001595711"/>
    </source>
</evidence>
<evidence type="ECO:0000313" key="2">
    <source>
        <dbReference type="EMBL" id="MFC3676004.1"/>
    </source>
</evidence>
<evidence type="ECO:0000256" key="1">
    <source>
        <dbReference type="SAM" id="Phobius"/>
    </source>
</evidence>
<sequence length="369" mass="40407">MDKQKLFSVLFCSGMMLLYFFGTLYDRAKSRRGLALLLQSFIRAPHIEPVSKLSHFRGHSYMIQLEQDVLSAMAGKSPFLLLEDGRALPHPGIASHDEVRDIGLGRYIHINRRIYFAPSDNADLRQHSRKYNLLEVLTADPQKNRTLTELNARRAEFSNIGLWLLGKLMVYLDPALQIGSIAAADPMSLTITDAVIDTSSLDFGVICIGQATARWSLAEGDWSRLDIDLDTITTTWSSQPLRLRLSLDFTLSCDLRLCSATLTAGGVPWADLSLTWQDDRLDHGAARFTDLPAIRTGLTGACGDAAAHRRWLDDMVSAILGGDLSFGCRIDSATAAALTAALAPEAAAASLQVVLQRHGDSIALHCVEG</sequence>
<protein>
    <submittedName>
        <fullName evidence="2">Uncharacterized protein</fullName>
    </submittedName>
</protein>
<feature type="transmembrane region" description="Helical" evidence="1">
    <location>
        <begin position="6"/>
        <end position="25"/>
    </location>
</feature>
<dbReference type="Proteomes" id="UP001595711">
    <property type="component" value="Unassembled WGS sequence"/>
</dbReference>
<keyword evidence="1" id="KW-1133">Transmembrane helix</keyword>
<keyword evidence="1" id="KW-0472">Membrane</keyword>
<dbReference type="EMBL" id="JBHRYJ010000002">
    <property type="protein sequence ID" value="MFC3676004.1"/>
    <property type="molecule type" value="Genomic_DNA"/>
</dbReference>
<proteinExistence type="predicted"/>
<gene>
    <name evidence="2" type="ORF">ACFOOQ_10655</name>
</gene>
<organism evidence="2 3">
    <name type="scientific">Ferrovibrio xuzhouensis</name>
    <dbReference type="NCBI Taxonomy" id="1576914"/>
    <lineage>
        <taxon>Bacteria</taxon>
        <taxon>Pseudomonadati</taxon>
        <taxon>Pseudomonadota</taxon>
        <taxon>Alphaproteobacteria</taxon>
        <taxon>Rhodospirillales</taxon>
        <taxon>Rhodospirillaceae</taxon>
        <taxon>Ferrovibrio</taxon>
    </lineage>
</organism>
<name>A0ABV7VER9_9PROT</name>